<feature type="coiled-coil region" evidence="1">
    <location>
        <begin position="336"/>
        <end position="370"/>
    </location>
</feature>
<dbReference type="PANTHER" id="PTHR32309">
    <property type="entry name" value="TYROSINE-PROTEIN KINASE"/>
    <property type="match status" value="1"/>
</dbReference>
<protein>
    <recommendedName>
        <fullName evidence="5">Tyrosine kinase G-rich domain-containing protein</fullName>
    </recommendedName>
</protein>
<dbReference type="AlphaFoldDB" id="A0A975GR94"/>
<evidence type="ECO:0008006" key="5">
    <source>
        <dbReference type="Google" id="ProtNLM"/>
    </source>
</evidence>
<evidence type="ECO:0000313" key="4">
    <source>
        <dbReference type="Proteomes" id="UP000663722"/>
    </source>
</evidence>
<keyword evidence="2" id="KW-0812">Transmembrane</keyword>
<dbReference type="Proteomes" id="UP000663722">
    <property type="component" value="Chromosome"/>
</dbReference>
<keyword evidence="2" id="KW-1133">Transmembrane helix</keyword>
<dbReference type="PANTHER" id="PTHR32309:SF31">
    <property type="entry name" value="CAPSULAR EXOPOLYSACCHARIDE FAMILY"/>
    <property type="match status" value="1"/>
</dbReference>
<dbReference type="KEGG" id="dmm:dnm_068100"/>
<sequence>MLITVPEVDEAAFGPDMKVDVTPGVVKTNLILDEIYILQSHGLHKNIAQNIKDKDALISGYWQTVLPGFFTYISETKEKIKQQLVSFLKKGEAAEPVAENTLETFASCISEMCVTETLRDSDIIEIRCRHHHQDLIKAVLDAYLSEYHKLRNTIWFDKDAPNFFQKHSANYFKQWQEHLDELMKLKETPDIIDPVQEKAKLEDQQMGYLSEILSLKTRVKELKNQAKIFSDLTPEEAVIFTTEGIEKDPLLKELKMRIGVAMADRSELLGNFQPGASSVVKLNYQIADLYAEYKKLTANFFEKETEKNRIRMRAFSSAVKKTEDRICELNQRLFQMDKHRYQIKMLEEKLERYEKQYADYETKAMKITLQEELRKTVTTIKVVSPPFVSEKPVWPKKTMLVILAIMLSFFFTLLFIVIMQMMDDSFHLPREVTRELNLPVLASFPVKPWQKIIRNPADKPGFFKKLGSKKKVRI</sequence>
<reference evidence="3" key="1">
    <citation type="journal article" date="2021" name="Microb. Physiol.">
        <title>Proteogenomic Insights into the Physiology of Marine, Sulfate-Reducing, Filamentous Desulfonema limicola and Desulfonema magnum.</title>
        <authorList>
            <person name="Schnaars V."/>
            <person name="Wohlbrand L."/>
            <person name="Scheve S."/>
            <person name="Hinrichs C."/>
            <person name="Reinhardt R."/>
            <person name="Rabus R."/>
        </authorList>
    </citation>
    <scope>NUCLEOTIDE SEQUENCE</scope>
    <source>
        <strain evidence="3">4be13</strain>
    </source>
</reference>
<keyword evidence="1" id="KW-0175">Coiled coil</keyword>
<evidence type="ECO:0000313" key="3">
    <source>
        <dbReference type="EMBL" id="QTA90749.1"/>
    </source>
</evidence>
<proteinExistence type="predicted"/>
<gene>
    <name evidence="3" type="ORF">dnm_068100</name>
</gene>
<evidence type="ECO:0000256" key="2">
    <source>
        <dbReference type="SAM" id="Phobius"/>
    </source>
</evidence>
<dbReference type="InterPro" id="IPR050445">
    <property type="entry name" value="Bact_polysacc_biosynth/exp"/>
</dbReference>
<keyword evidence="4" id="KW-1185">Reference proteome</keyword>
<accession>A0A975GR94</accession>
<dbReference type="EMBL" id="CP061800">
    <property type="protein sequence ID" value="QTA90749.1"/>
    <property type="molecule type" value="Genomic_DNA"/>
</dbReference>
<feature type="transmembrane region" description="Helical" evidence="2">
    <location>
        <begin position="399"/>
        <end position="418"/>
    </location>
</feature>
<evidence type="ECO:0000256" key="1">
    <source>
        <dbReference type="SAM" id="Coils"/>
    </source>
</evidence>
<organism evidence="3 4">
    <name type="scientific">Desulfonema magnum</name>
    <dbReference type="NCBI Taxonomy" id="45655"/>
    <lineage>
        <taxon>Bacteria</taxon>
        <taxon>Pseudomonadati</taxon>
        <taxon>Thermodesulfobacteriota</taxon>
        <taxon>Desulfobacteria</taxon>
        <taxon>Desulfobacterales</taxon>
        <taxon>Desulfococcaceae</taxon>
        <taxon>Desulfonema</taxon>
    </lineage>
</organism>
<keyword evidence="2" id="KW-0472">Membrane</keyword>
<name>A0A975GR94_9BACT</name>